<name>A0AAV3J6N0_LEPBO</name>
<proteinExistence type="predicted"/>
<dbReference type="AlphaFoldDB" id="A0AAV3J6N0"/>
<comment type="caution">
    <text evidence="1">The sequence shown here is derived from an EMBL/GenBank/DDBJ whole genome shotgun (WGS) entry which is preliminary data.</text>
</comment>
<sequence>MALLPERYKREVKRILKVSDLVELNLKQIEEKIKEAPKKIRVTFKRSYPCPGSI</sequence>
<organism evidence="1 2">
    <name type="scientific">Leptospira borgpetersenii serovar Javanica str. UI 09931</name>
    <dbReference type="NCBI Taxonomy" id="1049767"/>
    <lineage>
        <taxon>Bacteria</taxon>
        <taxon>Pseudomonadati</taxon>
        <taxon>Spirochaetota</taxon>
        <taxon>Spirochaetia</taxon>
        <taxon>Leptospirales</taxon>
        <taxon>Leptospiraceae</taxon>
        <taxon>Leptospira</taxon>
    </lineage>
</organism>
<reference evidence="1 2" key="1">
    <citation type="submission" date="2013-04" db="EMBL/GenBank/DDBJ databases">
        <authorList>
            <person name="Harkins D.M."/>
            <person name="Durkin A.S."/>
            <person name="Brinkac L.M."/>
            <person name="Haft D.H."/>
            <person name="Selengut J.D."/>
            <person name="Sanka R."/>
            <person name="DePew J."/>
            <person name="Purushe J."/>
            <person name="Chanthongthip A."/>
            <person name="Lattana O."/>
            <person name="Phetsouvanh R."/>
            <person name="Newton P.N."/>
            <person name="Vinetz J.M."/>
            <person name="Sutton G.G."/>
            <person name="Nierman W.C."/>
            <person name="Fouts D.E."/>
        </authorList>
    </citation>
    <scope>NUCLEOTIDE SEQUENCE [LARGE SCALE GENOMIC DNA]</scope>
    <source>
        <strain evidence="1 2">UI 09931</strain>
    </source>
</reference>
<dbReference type="Proteomes" id="UP000014570">
    <property type="component" value="Unassembled WGS sequence"/>
</dbReference>
<evidence type="ECO:0000313" key="2">
    <source>
        <dbReference type="Proteomes" id="UP000014570"/>
    </source>
</evidence>
<accession>A0AAV3J6N0</accession>
<gene>
    <name evidence="1" type="ORF">LEP1GSC103_0588</name>
</gene>
<evidence type="ECO:0000313" key="1">
    <source>
        <dbReference type="EMBL" id="EPG55969.1"/>
    </source>
</evidence>
<dbReference type="EMBL" id="AHNP02000014">
    <property type="protein sequence ID" value="EPG55969.1"/>
    <property type="molecule type" value="Genomic_DNA"/>
</dbReference>
<protein>
    <submittedName>
        <fullName evidence="1">Uncharacterized protein</fullName>
    </submittedName>
</protein>